<dbReference type="PANTHER" id="PTHR23245:SF41">
    <property type="entry name" value="TRNA(PHE) (4-DEMETHYLWYOSINE(37)-C(7)) AMINOCARBOXYPROPYLTRANSFERASE"/>
    <property type="match status" value="1"/>
</dbReference>
<proteinExistence type="inferred from homology"/>
<dbReference type="InterPro" id="IPR029063">
    <property type="entry name" value="SAM-dependent_MTases_sf"/>
</dbReference>
<keyword evidence="1 7" id="KW-0489">Methyltransferase</keyword>
<dbReference type="GO" id="GO:0005737">
    <property type="term" value="C:cytoplasm"/>
    <property type="evidence" value="ECO:0007669"/>
    <property type="project" value="UniProtKB-SubCell"/>
</dbReference>
<dbReference type="Pfam" id="PF25133">
    <property type="entry name" value="TYW2_N_2"/>
    <property type="match status" value="1"/>
</dbReference>
<feature type="binding site" evidence="5">
    <location>
        <position position="175"/>
    </location>
    <ligand>
        <name>S-adenosyl-L-methionine</name>
        <dbReference type="ChEBI" id="CHEBI:59789"/>
    </ligand>
</feature>
<keyword evidence="3 5" id="KW-0949">S-adenosyl-L-methionine</keyword>
<comment type="function">
    <text evidence="5">S-adenosyl-L-methionine-dependent transferase that acts as a component of the wyosine derivatives biosynthesis pathway. Catalyzes the transfer of the alpha-amino-alpha-carboxypropyl (acp) group from S-adenosyl-L-methionine to 4-demethylwyosine (imG-14), forming 7-aminocarboxypropyl-demethylwyosine (wybutosine-86) at position 37 of tRNA(Phe).</text>
</comment>
<feature type="binding site" evidence="5">
    <location>
        <position position="126"/>
    </location>
    <ligand>
        <name>S-adenosyl-L-methionine</name>
        <dbReference type="ChEBI" id="CHEBI:59789"/>
    </ligand>
</feature>
<dbReference type="InterPro" id="IPR030867">
    <property type="entry name" value="TYW2_archaea"/>
</dbReference>
<evidence type="ECO:0000313" key="7">
    <source>
        <dbReference type="EMBL" id="TDQ68340.1"/>
    </source>
</evidence>
<sequence>MVKPQKLREFAAYYLSEFPDEAESAGISLTNDEINRLPANKQKIGDILVVSIPDSLSHKKQEIGKLLLLMDEKARLVLNDGGISGQFRIPSREIICCRSGESDSTETIHKENGCKFKLDVARIMFSKGNLAEKRILTNECMGEVIVDMFAGIGYFSIPIGVHSNPSNPPKIIAIELNPISYRYLCENIRLNGLEEVIEPICGDCQTLTPENIADRVLMGYVGTTHEFLETGIKAIKKEGGLLHYHETVHEKDFPERPVQRITEAAEKCGRNAVILESRKIKKYSPGVYHVVIDVEIQ</sequence>
<evidence type="ECO:0000256" key="2">
    <source>
        <dbReference type="ARBA" id="ARBA00022679"/>
    </source>
</evidence>
<dbReference type="SUPFAM" id="SSF53335">
    <property type="entry name" value="S-adenosyl-L-methionine-dependent methyltransferases"/>
    <property type="match status" value="1"/>
</dbReference>
<evidence type="ECO:0000256" key="1">
    <source>
        <dbReference type="ARBA" id="ARBA00022603"/>
    </source>
</evidence>
<organism evidence="7 8">
    <name type="scientific">Methanimicrococcus blatticola</name>
    <dbReference type="NCBI Taxonomy" id="91560"/>
    <lineage>
        <taxon>Archaea</taxon>
        <taxon>Methanobacteriati</taxon>
        <taxon>Methanobacteriota</taxon>
        <taxon>Stenosarchaea group</taxon>
        <taxon>Methanomicrobia</taxon>
        <taxon>Methanosarcinales</taxon>
        <taxon>Methanosarcinaceae</taxon>
        <taxon>Methanimicrococcus</taxon>
    </lineage>
</organism>
<dbReference type="GO" id="GO:0030488">
    <property type="term" value="P:tRNA methylation"/>
    <property type="evidence" value="ECO:0007669"/>
    <property type="project" value="TreeGrafter"/>
</dbReference>
<dbReference type="RefSeq" id="WP_223611014.1">
    <property type="nucleotide sequence ID" value="NZ_JAHDUW010000004.1"/>
</dbReference>
<dbReference type="InterPro" id="IPR056744">
    <property type="entry name" value="TRM5/TYW2-like_N"/>
</dbReference>
<gene>
    <name evidence="5" type="primary">taw2</name>
    <name evidence="7" type="ORF">C7391_1283</name>
</gene>
<dbReference type="HAMAP" id="MF_01922">
    <property type="entry name" value="TYW2_archaea"/>
    <property type="match status" value="1"/>
</dbReference>
<comment type="catalytic activity">
    <reaction evidence="5">
        <text>4-demethylwyosine(37) in tRNA(Phe) + S-adenosyl-L-methionine = 4-demethyl-7-[(3S)-3-amino-3-carboxypropyl]wyosine(37) in tRNA(Phe) + S-methyl-5'-thioadenosine + H(+)</text>
        <dbReference type="Rhea" id="RHEA:36355"/>
        <dbReference type="Rhea" id="RHEA-COMP:10164"/>
        <dbReference type="Rhea" id="RHEA-COMP:10378"/>
        <dbReference type="ChEBI" id="CHEBI:15378"/>
        <dbReference type="ChEBI" id="CHEBI:17509"/>
        <dbReference type="ChEBI" id="CHEBI:59789"/>
        <dbReference type="ChEBI" id="CHEBI:64315"/>
        <dbReference type="ChEBI" id="CHEBI:73550"/>
        <dbReference type="EC" id="2.5.1.114"/>
    </reaction>
</comment>
<dbReference type="GO" id="GO:0008175">
    <property type="term" value="F:tRNA methyltransferase activity"/>
    <property type="evidence" value="ECO:0007669"/>
    <property type="project" value="TreeGrafter"/>
</dbReference>
<dbReference type="PROSITE" id="PS51684">
    <property type="entry name" value="SAM_MT_TRM5_TYW2"/>
    <property type="match status" value="1"/>
</dbReference>
<dbReference type="InterPro" id="IPR056743">
    <property type="entry name" value="TRM5-TYW2-like_MTfase"/>
</dbReference>
<accession>A0A484F375</accession>
<evidence type="ECO:0000256" key="3">
    <source>
        <dbReference type="ARBA" id="ARBA00022691"/>
    </source>
</evidence>
<reference evidence="7 8" key="1">
    <citation type="submission" date="2019-03" db="EMBL/GenBank/DDBJ databases">
        <title>Genomic Encyclopedia of Type Strains, Phase IV (KMG-IV): sequencing the most valuable type-strain genomes for metagenomic binning, comparative biology and taxonomic classification.</title>
        <authorList>
            <person name="Goeker M."/>
        </authorList>
    </citation>
    <scope>NUCLEOTIDE SEQUENCE [LARGE SCALE GENOMIC DNA]</scope>
    <source>
        <strain evidence="7 8">DSM 13328</strain>
    </source>
</reference>
<dbReference type="Proteomes" id="UP000294855">
    <property type="component" value="Unassembled WGS sequence"/>
</dbReference>
<keyword evidence="4 5" id="KW-0819">tRNA processing</keyword>
<comment type="caution">
    <text evidence="5">Lacks conserved residue(s) required for the propagation of feature annotation.</text>
</comment>
<dbReference type="EMBL" id="SNYS01000009">
    <property type="protein sequence ID" value="TDQ68340.1"/>
    <property type="molecule type" value="Genomic_DNA"/>
</dbReference>
<dbReference type="Gene3D" id="3.30.300.110">
    <property type="entry name" value="Met-10+ protein-like domains"/>
    <property type="match status" value="1"/>
</dbReference>
<comment type="caution">
    <text evidence="7">The sequence shown here is derived from an EMBL/GenBank/DDBJ whole genome shotgun (WGS) entry which is preliminary data.</text>
</comment>
<keyword evidence="2 5" id="KW-0808">Transferase</keyword>
<dbReference type="EC" id="2.5.1.114" evidence="5"/>
<evidence type="ECO:0000259" key="6">
    <source>
        <dbReference type="PROSITE" id="PS51684"/>
    </source>
</evidence>
<evidence type="ECO:0000256" key="4">
    <source>
        <dbReference type="ARBA" id="ARBA00022694"/>
    </source>
</evidence>
<comment type="similarity">
    <text evidence="5">Belongs to the class I-like SAM-binding methyltransferase superfamily. TRM5/TYW2 family.</text>
</comment>
<evidence type="ECO:0000256" key="5">
    <source>
        <dbReference type="HAMAP-Rule" id="MF_01922"/>
    </source>
</evidence>
<dbReference type="AlphaFoldDB" id="A0A484F375"/>
<dbReference type="Pfam" id="PF02475">
    <property type="entry name" value="TRM5-TYW2_MTfase"/>
    <property type="match status" value="1"/>
</dbReference>
<name>A0A484F375_9EURY</name>
<evidence type="ECO:0000313" key="8">
    <source>
        <dbReference type="Proteomes" id="UP000294855"/>
    </source>
</evidence>
<feature type="domain" description="SAM-dependent methyltransferase TRM5/TYW2-type" evidence="6">
    <location>
        <begin position="41"/>
        <end position="297"/>
    </location>
</feature>
<feature type="binding site" evidence="5">
    <location>
        <position position="133"/>
    </location>
    <ligand>
        <name>S-adenosyl-L-methionine</name>
        <dbReference type="ChEBI" id="CHEBI:59789"/>
    </ligand>
</feature>
<dbReference type="InterPro" id="IPR030382">
    <property type="entry name" value="MeTrfase_TRM5/TYW2"/>
</dbReference>
<dbReference type="GO" id="GO:0102522">
    <property type="term" value="F:tRNA 4-demethylwyosine alpha-amino-alpha-carboxypropyltransferase activity"/>
    <property type="evidence" value="ECO:0007669"/>
    <property type="project" value="UniProtKB-EC"/>
</dbReference>
<dbReference type="FunFam" id="3.40.50.150:FF:000131">
    <property type="entry name" value="tRNA wybutosine-synthesizing protein 2/3/4"/>
    <property type="match status" value="1"/>
</dbReference>
<keyword evidence="5" id="KW-0963">Cytoplasm</keyword>
<comment type="subcellular location">
    <subcellularLocation>
        <location evidence="5">Cytoplasm</location>
    </subcellularLocation>
</comment>
<keyword evidence="8" id="KW-1185">Reference proteome</keyword>
<dbReference type="PANTHER" id="PTHR23245">
    <property type="entry name" value="TRNA METHYLTRANSFERASE"/>
    <property type="match status" value="1"/>
</dbReference>
<dbReference type="CDD" id="cd02440">
    <property type="entry name" value="AdoMet_MTases"/>
    <property type="match status" value="1"/>
</dbReference>
<protein>
    <recommendedName>
        <fullName evidence="5">tRNA(Phe) (4-demethylwyosine(37)-C(7)) aminocarboxypropyltransferase</fullName>
        <ecNumber evidence="5">2.5.1.114</ecNumber>
    </recommendedName>
    <alternativeName>
        <fullName evidence="5">tRNA wyosine derivatives biosynthesis protein Taw2</fullName>
    </alternativeName>
</protein>
<dbReference type="Gene3D" id="3.40.50.150">
    <property type="entry name" value="Vaccinia Virus protein VP39"/>
    <property type="match status" value="1"/>
</dbReference>